<comment type="caution">
    <text evidence="14">The sequence shown here is derived from an EMBL/GenBank/DDBJ whole genome shotgun (WGS) entry which is preliminary data.</text>
</comment>
<feature type="domain" description="Trimeric autotransporter adhesin YadA-like stalk" evidence="13">
    <location>
        <begin position="320"/>
        <end position="360"/>
    </location>
</feature>
<dbReference type="RefSeq" id="WP_185738415.1">
    <property type="nucleotide sequence ID" value="NZ_RQXU01000030.1"/>
</dbReference>
<feature type="domain" description="Trimeric autotransporter adhesin YadA-like stalk" evidence="13">
    <location>
        <begin position="458"/>
        <end position="500"/>
    </location>
</feature>
<evidence type="ECO:0000256" key="1">
    <source>
        <dbReference type="ARBA" id="ARBA00004241"/>
    </source>
</evidence>
<feature type="domain" description="Trimeric autotransporter adhesin YadA-like stalk" evidence="13">
    <location>
        <begin position="891"/>
        <end position="919"/>
    </location>
</feature>
<feature type="domain" description="Trimeric autotransporter adhesin YadA-like C-terminal membrane anchor" evidence="11">
    <location>
        <begin position="1014"/>
        <end position="1074"/>
    </location>
</feature>
<evidence type="ECO:0000313" key="15">
    <source>
        <dbReference type="Proteomes" id="UP000271590"/>
    </source>
</evidence>
<protein>
    <submittedName>
        <fullName evidence="14">Adhesin</fullName>
    </submittedName>
</protein>
<dbReference type="EMBL" id="RQXU01000030">
    <property type="protein sequence ID" value="RRH81423.1"/>
    <property type="molecule type" value="Genomic_DNA"/>
</dbReference>
<dbReference type="Pfam" id="PF05662">
    <property type="entry name" value="YadA_stalk"/>
    <property type="match status" value="7"/>
</dbReference>
<dbReference type="Gene3D" id="2.20.70.140">
    <property type="match status" value="1"/>
</dbReference>
<keyword evidence="9" id="KW-0472">Membrane</keyword>
<dbReference type="InterPro" id="IPR045584">
    <property type="entry name" value="Pilin-like"/>
</dbReference>
<dbReference type="GO" id="GO:0009986">
    <property type="term" value="C:cell surface"/>
    <property type="evidence" value="ECO:0007669"/>
    <property type="project" value="UniProtKB-SubCell"/>
</dbReference>
<evidence type="ECO:0000256" key="2">
    <source>
        <dbReference type="ARBA" id="ARBA00004442"/>
    </source>
</evidence>
<feature type="domain" description="Trimeric autotransporter adhesin YadA-like head" evidence="12">
    <location>
        <begin position="112"/>
        <end position="138"/>
    </location>
</feature>
<keyword evidence="6" id="KW-0812">Transmembrane</keyword>
<feature type="domain" description="Trimeric autotransporter adhesin YadA-like head" evidence="12">
    <location>
        <begin position="809"/>
        <end position="830"/>
    </location>
</feature>
<dbReference type="GO" id="GO:0015031">
    <property type="term" value="P:protein transport"/>
    <property type="evidence" value="ECO:0007669"/>
    <property type="project" value="UniProtKB-KW"/>
</dbReference>
<feature type="domain" description="Trimeric autotransporter adhesin YadA-like head" evidence="12">
    <location>
        <begin position="761"/>
        <end position="787"/>
    </location>
</feature>
<evidence type="ECO:0000313" key="14">
    <source>
        <dbReference type="EMBL" id="RRH81423.1"/>
    </source>
</evidence>
<evidence type="ECO:0000256" key="7">
    <source>
        <dbReference type="ARBA" id="ARBA00022729"/>
    </source>
</evidence>
<evidence type="ECO:0000256" key="6">
    <source>
        <dbReference type="ARBA" id="ARBA00022692"/>
    </source>
</evidence>
<dbReference type="Gene3D" id="3.30.1300.30">
    <property type="entry name" value="GSPII I/J protein-like"/>
    <property type="match status" value="1"/>
</dbReference>
<evidence type="ECO:0000256" key="10">
    <source>
        <dbReference type="ARBA" id="ARBA00023237"/>
    </source>
</evidence>
<dbReference type="GO" id="GO:0009279">
    <property type="term" value="C:cell outer membrane"/>
    <property type="evidence" value="ECO:0007669"/>
    <property type="project" value="UniProtKB-SubCell"/>
</dbReference>
<dbReference type="SUPFAM" id="SSF54523">
    <property type="entry name" value="Pili subunits"/>
    <property type="match status" value="1"/>
</dbReference>
<evidence type="ECO:0000256" key="8">
    <source>
        <dbReference type="ARBA" id="ARBA00022927"/>
    </source>
</evidence>
<dbReference type="AlphaFoldDB" id="A0A3P3E4M2"/>
<dbReference type="InterPro" id="IPR008635">
    <property type="entry name" value="Coiled_stalk_dom"/>
</dbReference>
<feature type="non-terminal residue" evidence="14">
    <location>
        <position position="1"/>
    </location>
</feature>
<keyword evidence="10" id="KW-0998">Cell outer membrane</keyword>
<comment type="subcellular location">
    <subcellularLocation>
        <location evidence="2">Cell outer membrane</location>
    </subcellularLocation>
    <subcellularLocation>
        <location evidence="1">Cell surface</location>
    </subcellularLocation>
</comment>
<dbReference type="Gene3D" id="2.150.10.10">
    <property type="entry name" value="Serralysin-like metalloprotease, C-terminal"/>
    <property type="match status" value="7"/>
</dbReference>
<keyword evidence="7" id="KW-0732">Signal</keyword>
<evidence type="ECO:0000256" key="9">
    <source>
        <dbReference type="ARBA" id="ARBA00023136"/>
    </source>
</evidence>
<keyword evidence="8" id="KW-0653">Protein transport</keyword>
<keyword evidence="5" id="KW-1134">Transmembrane beta strand</keyword>
<comment type="similarity">
    <text evidence="3">Belongs to the autotransporter-2 (AT-2) (TC 1.B.40) family.</text>
</comment>
<dbReference type="Gene3D" id="1.20.5.2280">
    <property type="match status" value="1"/>
</dbReference>
<evidence type="ECO:0000256" key="5">
    <source>
        <dbReference type="ARBA" id="ARBA00022452"/>
    </source>
</evidence>
<feature type="domain" description="Trimeric autotransporter adhesin YadA-like stalk" evidence="13">
    <location>
        <begin position="65"/>
        <end position="90"/>
    </location>
</feature>
<feature type="domain" description="Trimeric autotransporter adhesin YadA-like stalk" evidence="13">
    <location>
        <begin position="716"/>
        <end position="737"/>
    </location>
</feature>
<evidence type="ECO:0000259" key="11">
    <source>
        <dbReference type="Pfam" id="PF03895"/>
    </source>
</evidence>
<evidence type="ECO:0000259" key="12">
    <source>
        <dbReference type="Pfam" id="PF05658"/>
    </source>
</evidence>
<dbReference type="Proteomes" id="UP000271590">
    <property type="component" value="Unassembled WGS sequence"/>
</dbReference>
<dbReference type="CDD" id="cd12820">
    <property type="entry name" value="LbR_YadA-like"/>
    <property type="match status" value="1"/>
</dbReference>
<dbReference type="Pfam" id="PF03895">
    <property type="entry name" value="YadA_anchor"/>
    <property type="match status" value="1"/>
</dbReference>
<organism evidence="14 15">
    <name type="scientific">Variovorax beijingensis</name>
    <dbReference type="NCBI Taxonomy" id="2496117"/>
    <lineage>
        <taxon>Bacteria</taxon>
        <taxon>Pseudomonadati</taxon>
        <taxon>Pseudomonadota</taxon>
        <taxon>Betaproteobacteria</taxon>
        <taxon>Burkholderiales</taxon>
        <taxon>Comamonadaceae</taxon>
        <taxon>Variovorax</taxon>
    </lineage>
</organism>
<feature type="domain" description="Trimeric autotransporter adhesin YadA-like head" evidence="12">
    <location>
        <begin position="168"/>
        <end position="191"/>
    </location>
</feature>
<feature type="domain" description="Trimeric autotransporter adhesin YadA-like stalk" evidence="13">
    <location>
        <begin position="953"/>
        <end position="988"/>
    </location>
</feature>
<dbReference type="SUPFAM" id="SSF101967">
    <property type="entry name" value="Adhesin YadA, collagen-binding domain"/>
    <property type="match status" value="7"/>
</dbReference>
<evidence type="ECO:0000256" key="4">
    <source>
        <dbReference type="ARBA" id="ARBA00022448"/>
    </source>
</evidence>
<evidence type="ECO:0000259" key="13">
    <source>
        <dbReference type="Pfam" id="PF05662"/>
    </source>
</evidence>
<dbReference type="InterPro" id="IPR005594">
    <property type="entry name" value="YadA_C"/>
</dbReference>
<keyword evidence="4" id="KW-0813">Transport</keyword>
<gene>
    <name evidence="14" type="ORF">EH244_28770</name>
</gene>
<feature type="domain" description="Trimeric autotransporter adhesin YadA-like head" evidence="12">
    <location>
        <begin position="225"/>
        <end position="248"/>
    </location>
</feature>
<feature type="domain" description="Trimeric autotransporter adhesin YadA-like head" evidence="12">
    <location>
        <begin position="392"/>
        <end position="418"/>
    </location>
</feature>
<accession>A0A3P3E4M2</accession>
<dbReference type="Pfam" id="PF05658">
    <property type="entry name" value="YadA_head"/>
    <property type="match status" value="9"/>
</dbReference>
<feature type="domain" description="Trimeric autotransporter adhesin YadA-like stalk" evidence="13">
    <location>
        <begin position="589"/>
        <end position="627"/>
    </location>
</feature>
<feature type="domain" description="Trimeric autotransporter adhesin YadA-like head" evidence="12">
    <location>
        <begin position="140"/>
        <end position="166"/>
    </location>
</feature>
<evidence type="ECO:0000256" key="3">
    <source>
        <dbReference type="ARBA" id="ARBA00005848"/>
    </source>
</evidence>
<dbReference type="InterPro" id="IPR011049">
    <property type="entry name" value="Serralysin-like_metalloprot_C"/>
</dbReference>
<proteinExistence type="inferred from homology"/>
<sequence length="1074" mass="102267">GTATYTAGDNIAITQNGAEVQIATSATPNFTSVTTGGTVMNNNGLTIAGGPSVTITGIDAGNTVITNVAPGVAPTDAVNVSQLTTQVDAAKIRYYSVNDNGTKQGNYANDGATGINALAAGVNALAAGASGVAMGNGSRASAADTVAIGSGATADSAEAVAIGKGATATGGKSISIGSGNTAYGDGAVVIGDPSYASGTGAFTGGANNTANSDGTASATAANQANGAVAIGNGNKAIGQGSVALGNGSTAGAVGKAGSVAIGDAATAAASAGDVALGSGSVTATAVGTASTVINGTTYNFQGTTPASTVSVGAAGAERTITNVAAGRISGSSTDAINGSQLFATNQSIEDLSTTVTTNKTKYYSVNSTGGTNEDNLGATGADAIASGKNAAASGTSAVAIGLGATAADANSVALGSGSTTAAAVGTASAVIGGTTYNFAGTTPGSTVSVGSVGAERTITNVAAGRLSNTSTDAINGSQLFATNQQVTANTTQITNLGNTIGDINNGGGIKYFHANSTLPDSQALGTDSVAIGPNAVATNANDVALGGGSTTLAAVGTASTVINGSTYNFAGTTPVSTVSVGAAGAERTITNVAAGRISGSSTDAINGSQLFATNQSIENLSTTVTANKIRYYSVNSTGGGNEDNLGATGADAIASGKDASATVAGAVALGSGAVSDRFVAPSTGTIPAGSSLISYNTTDRALLGALSLGSATSYRQITNVADGTQAQDAVTVRQLSGALMSFAVTPTLYFHANSSAADSLAIGAESVAVGPQTVVNGNNGIGIGNGAVVQQTAPGGVAIGQGAISHMADSIALGTQSSAAAVQGVALGAGTSVTQAGGVALGAGSVASTAAGVAGYVPPTATEAQRIAIGATTSTLAAVSVGDAANGQFRQITGVAAGSADSDAVNVSQLRGVQGQVAVIDQSTVKYDTNPDGSINYNSVSMGGSNATGPVTVHNVAPGVAGTDAVNVNQLNSGIAGANAYTDARVNALGGEIRSIAKDASAGAAGAMAMANMPQAYIPGKSMVSAGVAGFDGQAALAIGVSKLSDNGRWVVKFSGSANSRGKVGVAAGAGFHW</sequence>
<name>A0A3P3E4M2_9BURK</name>
<dbReference type="InterPro" id="IPR008640">
    <property type="entry name" value="Adhesin_Head_dom"/>
</dbReference>
<feature type="domain" description="Trimeric autotransporter adhesin YadA-like head" evidence="12">
    <location>
        <begin position="523"/>
        <end position="549"/>
    </location>
</feature>
<feature type="domain" description="Trimeric autotransporter adhesin YadA-like head" evidence="12">
    <location>
        <begin position="647"/>
        <end position="673"/>
    </location>
</feature>
<reference evidence="14 15" key="1">
    <citation type="submission" date="2018-11" db="EMBL/GenBank/DDBJ databases">
        <title>The genome of Variovorax sp T529.</title>
        <authorList>
            <person name="Gao J."/>
        </authorList>
    </citation>
    <scope>NUCLEOTIDE SEQUENCE [LARGE SCALE GENOMIC DNA]</scope>
    <source>
        <strain evidence="14 15">T529</strain>
    </source>
</reference>